<dbReference type="EMBL" id="JAEACQ010000365">
    <property type="protein sequence ID" value="MBL7633032.1"/>
    <property type="molecule type" value="Genomic_DNA"/>
</dbReference>
<sequence length="273" mass="30996">MWKMALRRRSRPVASLGMVDYQVLQDDPHRRVVRIGDTVRRPVHPWSASVHELLRYLREIGFLYAPRLLGIDDEGREVLSYIGGESGGRAWAKVAENEGLVAMARLLRGYHEAVRGFSPVAEAGWAARTGAVNTGELVCHGDFGPWNLVWRGYRPVGILDWDYAWPARPIHDVAYALEYVAPFRDDGTCLRWLGYSAPPDRRRRLEVFAEAYGLSSTVGLVDEVVAQQRAVWQRARLLAAQGRQPQVAWRESGVLDAAAERIRWSRANRHLFE</sequence>
<evidence type="ECO:0000313" key="3">
    <source>
        <dbReference type="Proteomes" id="UP000604475"/>
    </source>
</evidence>
<feature type="domain" description="Aminoglycoside phosphotransferase" evidence="1">
    <location>
        <begin position="135"/>
        <end position="187"/>
    </location>
</feature>
<dbReference type="Gene3D" id="3.90.1200.10">
    <property type="match status" value="1"/>
</dbReference>
<dbReference type="Proteomes" id="UP000604475">
    <property type="component" value="Unassembled WGS sequence"/>
</dbReference>
<dbReference type="SUPFAM" id="SSF56112">
    <property type="entry name" value="Protein kinase-like (PK-like)"/>
    <property type="match status" value="1"/>
</dbReference>
<keyword evidence="3" id="KW-1185">Reference proteome</keyword>
<name>A0A937USZ5_9ACTN</name>
<protein>
    <submittedName>
        <fullName evidence="2">Aminoglycoside phosphotransferase family protein</fullName>
    </submittedName>
</protein>
<dbReference type="Pfam" id="PF01636">
    <property type="entry name" value="APH"/>
    <property type="match status" value="1"/>
</dbReference>
<comment type="caution">
    <text evidence="2">The sequence shown here is derived from an EMBL/GenBank/DDBJ whole genome shotgun (WGS) entry which is preliminary data.</text>
</comment>
<evidence type="ECO:0000259" key="1">
    <source>
        <dbReference type="Pfam" id="PF01636"/>
    </source>
</evidence>
<proteinExistence type="predicted"/>
<accession>A0A937USZ5</accession>
<gene>
    <name evidence="2" type="ORF">I7412_38950</name>
</gene>
<dbReference type="InterPro" id="IPR011009">
    <property type="entry name" value="Kinase-like_dom_sf"/>
</dbReference>
<dbReference type="AlphaFoldDB" id="A0A937USZ5"/>
<reference evidence="2" key="1">
    <citation type="submission" date="2020-12" db="EMBL/GenBank/DDBJ databases">
        <title>Genomic characterization of non-nitrogen-fixing Frankia strains.</title>
        <authorList>
            <person name="Carlos-Shanley C."/>
            <person name="Guerra T."/>
            <person name="Hahn D."/>
        </authorList>
    </citation>
    <scope>NUCLEOTIDE SEQUENCE</scope>
    <source>
        <strain evidence="2">CN6</strain>
    </source>
</reference>
<dbReference type="InterPro" id="IPR002575">
    <property type="entry name" value="Aminoglycoside_PTrfase"/>
</dbReference>
<evidence type="ECO:0000313" key="2">
    <source>
        <dbReference type="EMBL" id="MBL7633032.1"/>
    </source>
</evidence>
<organism evidence="2 3">
    <name type="scientific">Frankia nepalensis</name>
    <dbReference type="NCBI Taxonomy" id="1836974"/>
    <lineage>
        <taxon>Bacteria</taxon>
        <taxon>Bacillati</taxon>
        <taxon>Actinomycetota</taxon>
        <taxon>Actinomycetes</taxon>
        <taxon>Frankiales</taxon>
        <taxon>Frankiaceae</taxon>
        <taxon>Frankia</taxon>
    </lineage>
</organism>